<dbReference type="PROSITE" id="PS50801">
    <property type="entry name" value="STAS"/>
    <property type="match status" value="1"/>
</dbReference>
<evidence type="ECO:0000256" key="1">
    <source>
        <dbReference type="SAM" id="MobiDB-lite"/>
    </source>
</evidence>
<reference evidence="3" key="1">
    <citation type="submission" date="2023-06" db="EMBL/GenBank/DDBJ databases">
        <authorList>
            <person name="Zhang S."/>
        </authorList>
    </citation>
    <scope>NUCLEOTIDE SEQUENCE</scope>
    <source>
        <strain evidence="3">SG2303</strain>
    </source>
</reference>
<name>A0ABT7XSH4_9NEIS</name>
<dbReference type="Gene3D" id="3.30.750.24">
    <property type="entry name" value="STAS domain"/>
    <property type="match status" value="1"/>
</dbReference>
<dbReference type="RefSeq" id="WP_289831390.1">
    <property type="nucleotide sequence ID" value="NZ_JAUEDK010000041.1"/>
</dbReference>
<evidence type="ECO:0000313" key="4">
    <source>
        <dbReference type="Proteomes" id="UP001168540"/>
    </source>
</evidence>
<evidence type="ECO:0000259" key="2">
    <source>
        <dbReference type="PROSITE" id="PS50801"/>
    </source>
</evidence>
<dbReference type="SUPFAM" id="SSF52091">
    <property type="entry name" value="SpoIIaa-like"/>
    <property type="match status" value="1"/>
</dbReference>
<comment type="caution">
    <text evidence="3">The sequence shown here is derived from an EMBL/GenBank/DDBJ whole genome shotgun (WGS) entry which is preliminary data.</text>
</comment>
<protein>
    <submittedName>
        <fullName evidence="3">STAS domain-containing protein</fullName>
    </submittedName>
</protein>
<proteinExistence type="predicted"/>
<accession>A0ABT7XSH4</accession>
<dbReference type="InterPro" id="IPR002645">
    <property type="entry name" value="STAS_dom"/>
</dbReference>
<dbReference type="InterPro" id="IPR058548">
    <property type="entry name" value="MlaB-like_STAS"/>
</dbReference>
<dbReference type="Proteomes" id="UP001168540">
    <property type="component" value="Unassembled WGS sequence"/>
</dbReference>
<gene>
    <name evidence="3" type="ORF">QU481_17935</name>
</gene>
<evidence type="ECO:0000313" key="3">
    <source>
        <dbReference type="EMBL" id="MDN0076740.1"/>
    </source>
</evidence>
<dbReference type="InterPro" id="IPR052746">
    <property type="entry name" value="MlaB_ABC_Transporter"/>
</dbReference>
<dbReference type="InterPro" id="IPR036513">
    <property type="entry name" value="STAS_dom_sf"/>
</dbReference>
<dbReference type="Pfam" id="PF13466">
    <property type="entry name" value="STAS_2"/>
    <property type="match status" value="1"/>
</dbReference>
<dbReference type="EMBL" id="JAUEDK010000041">
    <property type="protein sequence ID" value="MDN0076740.1"/>
    <property type="molecule type" value="Genomic_DNA"/>
</dbReference>
<feature type="domain" description="STAS" evidence="2">
    <location>
        <begin position="39"/>
        <end position="132"/>
    </location>
</feature>
<organism evidence="3 4">
    <name type="scientific">Crenobacter oryzisoli</name>
    <dbReference type="NCBI Taxonomy" id="3056844"/>
    <lineage>
        <taxon>Bacteria</taxon>
        <taxon>Pseudomonadati</taxon>
        <taxon>Pseudomonadota</taxon>
        <taxon>Betaproteobacteria</taxon>
        <taxon>Neisseriales</taxon>
        <taxon>Neisseriaceae</taxon>
        <taxon>Crenobacter</taxon>
    </lineage>
</organism>
<feature type="region of interest" description="Disordered" evidence="1">
    <location>
        <begin position="1"/>
        <end position="29"/>
    </location>
</feature>
<dbReference type="PANTHER" id="PTHR35849">
    <property type="entry name" value="BLR2341 PROTEIN"/>
    <property type="match status" value="1"/>
</dbReference>
<dbReference type="PANTHER" id="PTHR35849:SF2">
    <property type="entry name" value="BLR2341 PROTEIN"/>
    <property type="match status" value="1"/>
</dbReference>
<keyword evidence="4" id="KW-1185">Reference proteome</keyword>
<sequence>MLQETGVGTARLDGALTDAEGQERRRHRQGQRLMLQETGVGTARLDGALTMDSAGPLARPLTELAARGPLTLDLSGVSDADSAALALLLQARRAAETAGHTLTVTGWPTGLSGLLTLYALDELFPLPAGARA</sequence>